<dbReference type="Proteomes" id="UP000214588">
    <property type="component" value="Unassembled WGS sequence"/>
</dbReference>
<evidence type="ECO:0000313" key="4">
    <source>
        <dbReference type="Proteomes" id="UP000214588"/>
    </source>
</evidence>
<dbReference type="CDD" id="cd00729">
    <property type="entry name" value="rubredoxin_SM"/>
    <property type="match status" value="1"/>
</dbReference>
<dbReference type="RefSeq" id="WP_089023706.1">
    <property type="nucleotide sequence ID" value="NZ_NIQC01000015.1"/>
</dbReference>
<dbReference type="GO" id="GO:0005506">
    <property type="term" value="F:iron ion binding"/>
    <property type="evidence" value="ECO:0007669"/>
    <property type="project" value="InterPro"/>
</dbReference>
<dbReference type="Gene3D" id="2.20.28.10">
    <property type="match status" value="1"/>
</dbReference>
<accession>A0A226BXA8</accession>
<name>A0A226BXA8_9FIRM</name>
<protein>
    <submittedName>
        <fullName evidence="3">Rubredoxin</fullName>
    </submittedName>
</protein>
<feature type="domain" description="Rubredoxin-like" evidence="2">
    <location>
        <begin position="2"/>
        <end position="33"/>
    </location>
</feature>
<reference evidence="3 4" key="1">
    <citation type="submission" date="2017-06" db="EMBL/GenBank/DDBJ databases">
        <title>Draft Genome Sequence of Natranaerobius trueperi halophilic, alkalithermophilic bacteria from soda lakes.</title>
        <authorList>
            <person name="Zhao B."/>
        </authorList>
    </citation>
    <scope>NUCLEOTIDE SEQUENCE [LARGE SCALE GENOMIC DNA]</scope>
    <source>
        <strain evidence="3 4">DSM 18760</strain>
    </source>
</reference>
<proteinExistence type="predicted"/>
<comment type="cofactor">
    <cofactor evidence="1">
        <name>Fe(3+)</name>
        <dbReference type="ChEBI" id="CHEBI:29034"/>
    </cofactor>
</comment>
<dbReference type="Pfam" id="PF21349">
    <property type="entry name" value="RUBY_RBDX"/>
    <property type="match status" value="1"/>
</dbReference>
<sequence>MWKCQVCNFIIEAEEAPEKCPKCGAPKEKFSELTGEAKELVTKSRETNSLLMELADLMEEIEHISQEGIDINLDPGCLSLFEKAKEQSTLIKQSAKAEIETHIEKGKWG</sequence>
<dbReference type="AlphaFoldDB" id="A0A226BXA8"/>
<comment type="caution">
    <text evidence="3">The sequence shown here is derived from an EMBL/GenBank/DDBJ whole genome shotgun (WGS) entry which is preliminary data.</text>
</comment>
<evidence type="ECO:0000259" key="2">
    <source>
        <dbReference type="PROSITE" id="PS50903"/>
    </source>
</evidence>
<evidence type="ECO:0000313" key="3">
    <source>
        <dbReference type="EMBL" id="OWZ83585.1"/>
    </source>
</evidence>
<evidence type="ECO:0000256" key="1">
    <source>
        <dbReference type="ARBA" id="ARBA00001965"/>
    </source>
</evidence>
<dbReference type="PROSITE" id="PS50903">
    <property type="entry name" value="RUBREDOXIN_LIKE"/>
    <property type="match status" value="1"/>
</dbReference>
<dbReference type="InterPro" id="IPR024934">
    <property type="entry name" value="Rubredoxin-like_dom"/>
</dbReference>
<dbReference type="SUPFAM" id="SSF57802">
    <property type="entry name" value="Rubredoxin-like"/>
    <property type="match status" value="1"/>
</dbReference>
<dbReference type="OrthoDB" id="9799749at2"/>
<organism evidence="3 4">
    <name type="scientific">Natranaerobius trueperi</name>
    <dbReference type="NCBI Taxonomy" id="759412"/>
    <lineage>
        <taxon>Bacteria</taxon>
        <taxon>Bacillati</taxon>
        <taxon>Bacillota</taxon>
        <taxon>Clostridia</taxon>
        <taxon>Natranaerobiales</taxon>
        <taxon>Natranaerobiaceae</taxon>
        <taxon>Natranaerobius</taxon>
    </lineage>
</organism>
<dbReference type="InterPro" id="IPR048574">
    <property type="entry name" value="RUBY_RBDX"/>
</dbReference>
<gene>
    <name evidence="3" type="ORF">CDO51_07690</name>
</gene>
<dbReference type="EMBL" id="NIQC01000015">
    <property type="protein sequence ID" value="OWZ83585.1"/>
    <property type="molecule type" value="Genomic_DNA"/>
</dbReference>
<keyword evidence="4" id="KW-1185">Reference proteome</keyword>